<dbReference type="Gene3D" id="1.10.443.10">
    <property type="entry name" value="Intergrase catalytic core"/>
    <property type="match status" value="1"/>
</dbReference>
<dbReference type="InterPro" id="IPR013762">
    <property type="entry name" value="Integrase-like_cat_sf"/>
</dbReference>
<dbReference type="AlphaFoldDB" id="A0A269XS16"/>
<evidence type="ECO:0008006" key="4">
    <source>
        <dbReference type="Google" id="ProtNLM"/>
    </source>
</evidence>
<keyword evidence="3" id="KW-1185">Reference proteome</keyword>
<evidence type="ECO:0000313" key="2">
    <source>
        <dbReference type="EMBL" id="PAK75949.1"/>
    </source>
</evidence>
<evidence type="ECO:0000313" key="3">
    <source>
        <dbReference type="Proteomes" id="UP000216151"/>
    </source>
</evidence>
<dbReference type="SUPFAM" id="SSF56349">
    <property type="entry name" value="DNA breaking-rejoining enzymes"/>
    <property type="match status" value="1"/>
</dbReference>
<protein>
    <recommendedName>
        <fullName evidence="4">Tyr recombinase domain-containing protein</fullName>
    </recommendedName>
</protein>
<dbReference type="GO" id="GO:0015074">
    <property type="term" value="P:DNA integration"/>
    <property type="evidence" value="ECO:0007669"/>
    <property type="project" value="InterPro"/>
</dbReference>
<name>A0A269XS16_9PROT</name>
<evidence type="ECO:0000256" key="1">
    <source>
        <dbReference type="ARBA" id="ARBA00023172"/>
    </source>
</evidence>
<dbReference type="OrthoDB" id="5513193at2"/>
<keyword evidence="1" id="KW-0233">DNA recombination</keyword>
<dbReference type="InterPro" id="IPR011010">
    <property type="entry name" value="DNA_brk_join_enz"/>
</dbReference>
<proteinExistence type="predicted"/>
<comment type="caution">
    <text evidence="2">The sequence shown here is derived from an EMBL/GenBank/DDBJ whole genome shotgun (WGS) entry which is preliminary data.</text>
</comment>
<dbReference type="GO" id="GO:0003677">
    <property type="term" value="F:DNA binding"/>
    <property type="evidence" value="ECO:0007669"/>
    <property type="project" value="InterPro"/>
</dbReference>
<organism evidence="2 3">
    <name type="scientific">Acetobacter fabarum</name>
    <dbReference type="NCBI Taxonomy" id="483199"/>
    <lineage>
        <taxon>Bacteria</taxon>
        <taxon>Pseudomonadati</taxon>
        <taxon>Pseudomonadota</taxon>
        <taxon>Alphaproteobacteria</taxon>
        <taxon>Acetobacterales</taxon>
        <taxon>Acetobacteraceae</taxon>
        <taxon>Acetobacter</taxon>
    </lineage>
</organism>
<gene>
    <name evidence="2" type="ORF">B8X00_13455</name>
</gene>
<dbReference type="GO" id="GO:0006310">
    <property type="term" value="P:DNA recombination"/>
    <property type="evidence" value="ECO:0007669"/>
    <property type="project" value="UniProtKB-KW"/>
</dbReference>
<reference evidence="2 3" key="1">
    <citation type="submission" date="2017-04" db="EMBL/GenBank/DDBJ databases">
        <title>Kefir bacterial isolates.</title>
        <authorList>
            <person name="Kim Y."/>
            <person name="Blasche S."/>
            <person name="Patil K.R."/>
        </authorList>
    </citation>
    <scope>NUCLEOTIDE SEQUENCE [LARGE SCALE GENOMIC DNA]</scope>
    <source>
        <strain evidence="2 3">KR</strain>
    </source>
</reference>
<accession>A0A269XS16</accession>
<dbReference type="RefSeq" id="WP_095350542.1">
    <property type="nucleotide sequence ID" value="NZ_NCXK01000053.1"/>
</dbReference>
<dbReference type="Proteomes" id="UP000216151">
    <property type="component" value="Unassembled WGS sequence"/>
</dbReference>
<dbReference type="EMBL" id="NCXK01000053">
    <property type="protein sequence ID" value="PAK75949.1"/>
    <property type="molecule type" value="Genomic_DNA"/>
</dbReference>
<sequence>MLSQNPGQFSCAVPTADAAIGETMTGIRRTAGKDGFTPRRKAAVTQDVLATIINAIDLSKLSGMRERALLLMGFYGAFRRSELASIDIRHVTLVSKGLLATLPQSNSSALHDTQRMQHWAITSN</sequence>